<dbReference type="InterPro" id="IPR052172">
    <property type="entry name" value="UxaA_altronate/galactarate_dh"/>
</dbReference>
<dbReference type="InterPro" id="IPR013974">
    <property type="entry name" value="SAF"/>
</dbReference>
<dbReference type="Gene3D" id="2.30.130.110">
    <property type="match status" value="1"/>
</dbReference>
<dbReference type="PANTHER" id="PTHR30536:SF5">
    <property type="entry name" value="ALTRONATE DEHYDRATASE"/>
    <property type="match status" value="1"/>
</dbReference>
<comment type="caution">
    <text evidence="3">The sequence shown here is derived from an EMBL/GenBank/DDBJ whole genome shotgun (WGS) entry which is preliminary data.</text>
</comment>
<dbReference type="CDD" id="cd11613">
    <property type="entry name" value="SAF_AH_GD"/>
    <property type="match status" value="1"/>
</dbReference>
<proteinExistence type="predicted"/>
<organism evidence="3 4">
    <name type="scientific">Peptoniphilus porci</name>
    <dbReference type="NCBI Taxonomy" id="2652280"/>
    <lineage>
        <taxon>Bacteria</taxon>
        <taxon>Bacillati</taxon>
        <taxon>Bacillota</taxon>
        <taxon>Tissierellia</taxon>
        <taxon>Tissierellales</taxon>
        <taxon>Peptoniphilaceae</taxon>
        <taxon>Peptoniphilus</taxon>
    </lineage>
</organism>
<evidence type="ECO:0000313" key="4">
    <source>
        <dbReference type="Proteomes" id="UP000187166"/>
    </source>
</evidence>
<feature type="domain" description="SAF" evidence="2">
    <location>
        <begin position="11"/>
        <end position="87"/>
    </location>
</feature>
<dbReference type="GO" id="GO:0016829">
    <property type="term" value="F:lyase activity"/>
    <property type="evidence" value="ECO:0007669"/>
    <property type="project" value="UniProtKB-KW"/>
</dbReference>
<dbReference type="GO" id="GO:0019698">
    <property type="term" value="P:D-galacturonate catabolic process"/>
    <property type="evidence" value="ECO:0007669"/>
    <property type="project" value="TreeGrafter"/>
</dbReference>
<reference evidence="3 4" key="1">
    <citation type="journal article" date="2016" name="Appl. Environ. Microbiol.">
        <title>Function and Phylogeny of Bacterial Butyryl Coenzyme A:Acetate Transferases and Their Diversity in the Proximal Colon of Swine.</title>
        <authorList>
            <person name="Trachsel J."/>
            <person name="Bayles D.O."/>
            <person name="Looft T."/>
            <person name="Levine U.Y."/>
            <person name="Allen H.K."/>
        </authorList>
    </citation>
    <scope>NUCLEOTIDE SEQUENCE [LARGE SCALE GENOMIC DNA]</scope>
    <source>
        <strain evidence="3 4">35-6-1</strain>
    </source>
</reference>
<dbReference type="Pfam" id="PF08666">
    <property type="entry name" value="SAF"/>
    <property type="match status" value="1"/>
</dbReference>
<keyword evidence="4" id="KW-1185">Reference proteome</keyword>
<dbReference type="GO" id="GO:0016787">
    <property type="term" value="F:hydrolase activity"/>
    <property type="evidence" value="ECO:0007669"/>
    <property type="project" value="UniProtKB-KW"/>
</dbReference>
<dbReference type="PANTHER" id="PTHR30536">
    <property type="entry name" value="ALTRONATE/GALACTARATE DEHYDRATASE"/>
    <property type="match status" value="1"/>
</dbReference>
<accession>A0A1U7LZ25</accession>
<gene>
    <name evidence="3" type="ORF">BIV18_03025</name>
</gene>
<dbReference type="EMBL" id="MJIH01000001">
    <property type="protein sequence ID" value="OLR64577.1"/>
    <property type="molecule type" value="Genomic_DNA"/>
</dbReference>
<name>A0A1U7LZ25_9FIRM</name>
<evidence type="ECO:0000259" key="2">
    <source>
        <dbReference type="SMART" id="SM00858"/>
    </source>
</evidence>
<evidence type="ECO:0000256" key="1">
    <source>
        <dbReference type="ARBA" id="ARBA00023239"/>
    </source>
</evidence>
<keyword evidence="1" id="KW-0456">Lyase</keyword>
<dbReference type="STRING" id="1465756.BIV18_03025"/>
<evidence type="ECO:0000313" key="3">
    <source>
        <dbReference type="EMBL" id="OLR64577.1"/>
    </source>
</evidence>
<keyword evidence="3" id="KW-0378">Hydrolase</keyword>
<sequence length="97" mass="10924">MINAVIISEKDNVIVAIEPIKKGDIVEFKDLNGNIKSIKAIDDIKIYHKLALTDIKKGEPVIKYGEHIGFALNDIKIGEHVHDHNIEGRREDLEAIE</sequence>
<dbReference type="SMART" id="SM00858">
    <property type="entry name" value="SAF"/>
    <property type="match status" value="1"/>
</dbReference>
<dbReference type="InterPro" id="IPR044144">
    <property type="entry name" value="SAF_UxaA/GarD"/>
</dbReference>
<dbReference type="Proteomes" id="UP000187166">
    <property type="component" value="Unassembled WGS sequence"/>
</dbReference>
<dbReference type="AlphaFoldDB" id="A0A1U7LZ25"/>
<protein>
    <submittedName>
        <fullName evidence="3">Hydrolase</fullName>
    </submittedName>
</protein>